<dbReference type="InterPro" id="IPR044861">
    <property type="entry name" value="IPNS-like_FE2OG_OXY"/>
</dbReference>
<dbReference type="STRING" id="1314782.A0A165Q886"/>
<dbReference type="FunFam" id="2.60.120.330:FF:000038">
    <property type="entry name" value="Si:dkey-10o6.2"/>
    <property type="match status" value="1"/>
</dbReference>
<dbReference type="OrthoDB" id="288590at2759"/>
<dbReference type="InterPro" id="IPR050231">
    <property type="entry name" value="Iron_ascorbate_oxido_reductase"/>
</dbReference>
<dbReference type="GO" id="GO:0046872">
    <property type="term" value="F:metal ion binding"/>
    <property type="evidence" value="ECO:0007669"/>
    <property type="project" value="UniProtKB-KW"/>
</dbReference>
<dbReference type="PRINTS" id="PR00682">
    <property type="entry name" value="IPNSYNTHASE"/>
</dbReference>
<name>A0A165Q886_9AGAM</name>
<dbReference type="InterPro" id="IPR005123">
    <property type="entry name" value="Oxoglu/Fe-dep_dioxygenase_dom"/>
</dbReference>
<protein>
    <submittedName>
        <fullName evidence="3">Flavonol synthase/flavanone 3-hydroxylase</fullName>
    </submittedName>
</protein>
<dbReference type="InterPro" id="IPR026992">
    <property type="entry name" value="DIOX_N"/>
</dbReference>
<dbReference type="InParanoid" id="A0A165Q886"/>
<dbReference type="InterPro" id="IPR027443">
    <property type="entry name" value="IPNS-like_sf"/>
</dbReference>
<gene>
    <name evidence="3" type="ORF">NEOLEDRAFT_712029</name>
</gene>
<dbReference type="Pfam" id="PF03171">
    <property type="entry name" value="2OG-FeII_Oxy"/>
    <property type="match status" value="1"/>
</dbReference>
<evidence type="ECO:0000313" key="3">
    <source>
        <dbReference type="EMBL" id="KZT22061.1"/>
    </source>
</evidence>
<evidence type="ECO:0000259" key="2">
    <source>
        <dbReference type="PROSITE" id="PS51471"/>
    </source>
</evidence>
<dbReference type="GO" id="GO:0016491">
    <property type="term" value="F:oxidoreductase activity"/>
    <property type="evidence" value="ECO:0007669"/>
    <property type="project" value="UniProtKB-KW"/>
</dbReference>
<keyword evidence="1" id="KW-0408">Iron</keyword>
<keyword evidence="1" id="KW-0479">Metal-binding</keyword>
<accession>A0A165Q886</accession>
<dbReference type="AlphaFoldDB" id="A0A165Q886"/>
<dbReference type="SUPFAM" id="SSF51197">
    <property type="entry name" value="Clavaminate synthase-like"/>
    <property type="match status" value="1"/>
</dbReference>
<sequence length="331" mass="37149">MNQVPIVDFSAFTRDDATEEERKRTAAEIIDAFKNVGFLYLSGHGVSDDLVNETFNWSSKLFALPYETKMLAPHPPDGAYHRGYSGVGKEKVVQIDPIKEKGAVTSRKVPDVKESYEIGNETDTKLLNIWLPEDALPGFRPFMTKFYVRMTLLARQLLLALGVGLSLPDQEFLLKAHTHERYQLRLLHYPPVPMKDLRQGEKERIAAHTDFGTLTFLFQDSVGGLEVASPTDPATFLPVTPIPGTIVINVGDMLQRWTNDTFRSTMHRVRAPPPAEGEGDTTMPRYSIPFFISPDDQTIVSCLPGCEGETGAKYEPVNSREWSDARLRATY</sequence>
<dbReference type="Proteomes" id="UP000076761">
    <property type="component" value="Unassembled WGS sequence"/>
</dbReference>
<evidence type="ECO:0000313" key="4">
    <source>
        <dbReference type="Proteomes" id="UP000076761"/>
    </source>
</evidence>
<proteinExistence type="inferred from homology"/>
<dbReference type="PROSITE" id="PS51471">
    <property type="entry name" value="FE2OG_OXY"/>
    <property type="match status" value="1"/>
</dbReference>
<evidence type="ECO:0000256" key="1">
    <source>
        <dbReference type="RuleBase" id="RU003682"/>
    </source>
</evidence>
<reference evidence="3 4" key="1">
    <citation type="journal article" date="2016" name="Mol. Biol. Evol.">
        <title>Comparative Genomics of Early-Diverging Mushroom-Forming Fungi Provides Insights into the Origins of Lignocellulose Decay Capabilities.</title>
        <authorList>
            <person name="Nagy L.G."/>
            <person name="Riley R."/>
            <person name="Tritt A."/>
            <person name="Adam C."/>
            <person name="Daum C."/>
            <person name="Floudas D."/>
            <person name="Sun H."/>
            <person name="Yadav J.S."/>
            <person name="Pangilinan J."/>
            <person name="Larsson K.H."/>
            <person name="Matsuura K."/>
            <person name="Barry K."/>
            <person name="Labutti K."/>
            <person name="Kuo R."/>
            <person name="Ohm R.A."/>
            <person name="Bhattacharya S.S."/>
            <person name="Shirouzu T."/>
            <person name="Yoshinaga Y."/>
            <person name="Martin F.M."/>
            <person name="Grigoriev I.V."/>
            <person name="Hibbett D.S."/>
        </authorList>
    </citation>
    <scope>NUCLEOTIDE SEQUENCE [LARGE SCALE GENOMIC DNA]</scope>
    <source>
        <strain evidence="3 4">HHB14362 ss-1</strain>
    </source>
</reference>
<dbReference type="Gene3D" id="2.60.120.330">
    <property type="entry name" value="B-lactam Antibiotic, Isopenicillin N Synthase, Chain"/>
    <property type="match status" value="1"/>
</dbReference>
<dbReference type="FunCoup" id="A0A165Q886">
    <property type="interactions" value="13"/>
</dbReference>
<dbReference type="Pfam" id="PF14226">
    <property type="entry name" value="DIOX_N"/>
    <property type="match status" value="1"/>
</dbReference>
<comment type="similarity">
    <text evidence="1">Belongs to the iron/ascorbate-dependent oxidoreductase family.</text>
</comment>
<dbReference type="EMBL" id="KV425600">
    <property type="protein sequence ID" value="KZT22061.1"/>
    <property type="molecule type" value="Genomic_DNA"/>
</dbReference>
<keyword evidence="1" id="KW-0560">Oxidoreductase</keyword>
<feature type="domain" description="Fe2OG dioxygenase" evidence="2">
    <location>
        <begin position="178"/>
        <end position="294"/>
    </location>
</feature>
<keyword evidence="4" id="KW-1185">Reference proteome</keyword>
<organism evidence="3 4">
    <name type="scientific">Neolentinus lepideus HHB14362 ss-1</name>
    <dbReference type="NCBI Taxonomy" id="1314782"/>
    <lineage>
        <taxon>Eukaryota</taxon>
        <taxon>Fungi</taxon>
        <taxon>Dikarya</taxon>
        <taxon>Basidiomycota</taxon>
        <taxon>Agaricomycotina</taxon>
        <taxon>Agaricomycetes</taxon>
        <taxon>Gloeophyllales</taxon>
        <taxon>Gloeophyllaceae</taxon>
        <taxon>Neolentinus</taxon>
    </lineage>
</organism>
<dbReference type="PANTHER" id="PTHR47990">
    <property type="entry name" value="2-OXOGLUTARATE (2OG) AND FE(II)-DEPENDENT OXYGENASE SUPERFAMILY PROTEIN-RELATED"/>
    <property type="match status" value="1"/>
</dbReference>